<keyword evidence="4 7" id="KW-0812">Transmembrane</keyword>
<protein>
    <submittedName>
        <fullName evidence="10">ABC transporter permease</fullName>
    </submittedName>
</protein>
<dbReference type="CDD" id="cd06261">
    <property type="entry name" value="TM_PBP2"/>
    <property type="match status" value="1"/>
</dbReference>
<gene>
    <name evidence="10" type="ORF">F4Y42_15505</name>
</gene>
<feature type="transmembrane region" description="Helical" evidence="7">
    <location>
        <begin position="138"/>
        <end position="160"/>
    </location>
</feature>
<dbReference type="AlphaFoldDB" id="A0A6B0YXE4"/>
<evidence type="ECO:0000313" key="10">
    <source>
        <dbReference type="EMBL" id="MXY94845.1"/>
    </source>
</evidence>
<accession>A0A6B0YXE4</accession>
<dbReference type="EMBL" id="VXRG01000128">
    <property type="protein sequence ID" value="MXY94845.1"/>
    <property type="molecule type" value="Genomic_DNA"/>
</dbReference>
<comment type="caution">
    <text evidence="10">The sequence shown here is derived from an EMBL/GenBank/DDBJ whole genome shotgun (WGS) entry which is preliminary data.</text>
</comment>
<evidence type="ECO:0000256" key="5">
    <source>
        <dbReference type="ARBA" id="ARBA00022989"/>
    </source>
</evidence>
<feature type="region of interest" description="Disordered" evidence="8">
    <location>
        <begin position="1"/>
        <end position="36"/>
    </location>
</feature>
<dbReference type="PROSITE" id="PS50928">
    <property type="entry name" value="ABC_TM1"/>
    <property type="match status" value="1"/>
</dbReference>
<dbReference type="InterPro" id="IPR000515">
    <property type="entry name" value="MetI-like"/>
</dbReference>
<reference evidence="10" key="1">
    <citation type="submission" date="2019-09" db="EMBL/GenBank/DDBJ databases">
        <title>Characterisation of the sponge microbiome using genome-centric metagenomics.</title>
        <authorList>
            <person name="Engelberts J.P."/>
            <person name="Robbins S.J."/>
            <person name="De Goeij J.M."/>
            <person name="Aranda M."/>
            <person name="Bell S.C."/>
            <person name="Webster N.S."/>
        </authorList>
    </citation>
    <scope>NUCLEOTIDE SEQUENCE</scope>
    <source>
        <strain evidence="10">SB0664_bin_27</strain>
    </source>
</reference>
<keyword evidence="3" id="KW-1003">Cell membrane</keyword>
<feature type="transmembrane region" description="Helical" evidence="7">
    <location>
        <begin position="166"/>
        <end position="185"/>
    </location>
</feature>
<dbReference type="PANTHER" id="PTHR30151:SF20">
    <property type="entry name" value="ABC TRANSPORTER PERMEASE PROTEIN HI_0355-RELATED"/>
    <property type="match status" value="1"/>
</dbReference>
<feature type="transmembrane region" description="Helical" evidence="7">
    <location>
        <begin position="107"/>
        <end position="126"/>
    </location>
</feature>
<dbReference type="Gene3D" id="1.10.3720.10">
    <property type="entry name" value="MetI-like"/>
    <property type="match status" value="1"/>
</dbReference>
<dbReference type="GO" id="GO:0005886">
    <property type="term" value="C:plasma membrane"/>
    <property type="evidence" value="ECO:0007669"/>
    <property type="project" value="UniProtKB-SubCell"/>
</dbReference>
<evidence type="ECO:0000256" key="4">
    <source>
        <dbReference type="ARBA" id="ARBA00022692"/>
    </source>
</evidence>
<evidence type="ECO:0000256" key="6">
    <source>
        <dbReference type="ARBA" id="ARBA00023136"/>
    </source>
</evidence>
<evidence type="ECO:0000256" key="2">
    <source>
        <dbReference type="ARBA" id="ARBA00022448"/>
    </source>
</evidence>
<evidence type="ECO:0000259" key="9">
    <source>
        <dbReference type="PROSITE" id="PS50928"/>
    </source>
</evidence>
<sequence length="299" mass="32342">MKDSSILFPGAPADEGTDQGMPPAVEQPASQRQRKSGRVGDWVARHSALAAFPFVLGGALLLWEALVRWQDYPVFILPRPGHVLQKALAMAADGSLLRHAKATVTEVGAGLLIGLTLAFILGYWLGRSRTLDRILSPYLVASQTIPVVAIAPLLVIWFGSGLLSKVLITTIMVFFPTLVSTIIGIRNVDPGLRELMRSLRAGRRQLFLKLELPAALPVIFGGLKLSVILAVVGAVVGEFVGADVGLGFLINLGRGVLDTPMIFVAVLMIVLLAQAMYWSVTLLESYLLRWRQLGLKDSD</sequence>
<comment type="subcellular location">
    <subcellularLocation>
        <location evidence="1 7">Cell membrane</location>
        <topology evidence="1 7">Multi-pass membrane protein</topology>
    </subcellularLocation>
</comment>
<feature type="domain" description="ABC transmembrane type-1" evidence="9">
    <location>
        <begin position="100"/>
        <end position="280"/>
    </location>
</feature>
<dbReference type="InterPro" id="IPR035906">
    <property type="entry name" value="MetI-like_sf"/>
</dbReference>
<feature type="transmembrane region" description="Helical" evidence="7">
    <location>
        <begin position="42"/>
        <end position="63"/>
    </location>
</feature>
<proteinExistence type="inferred from homology"/>
<dbReference type="Pfam" id="PF00528">
    <property type="entry name" value="BPD_transp_1"/>
    <property type="match status" value="1"/>
</dbReference>
<evidence type="ECO:0000256" key="8">
    <source>
        <dbReference type="SAM" id="MobiDB-lite"/>
    </source>
</evidence>
<organism evidence="10">
    <name type="scientific">Caldilineaceae bacterium SB0664_bin_27</name>
    <dbReference type="NCBI Taxonomy" id="2605260"/>
    <lineage>
        <taxon>Bacteria</taxon>
        <taxon>Bacillati</taxon>
        <taxon>Chloroflexota</taxon>
        <taxon>Caldilineae</taxon>
        <taxon>Caldilineales</taxon>
        <taxon>Caldilineaceae</taxon>
    </lineage>
</organism>
<evidence type="ECO:0000256" key="1">
    <source>
        <dbReference type="ARBA" id="ARBA00004651"/>
    </source>
</evidence>
<keyword evidence="2 7" id="KW-0813">Transport</keyword>
<keyword evidence="6 7" id="KW-0472">Membrane</keyword>
<comment type="similarity">
    <text evidence="7">Belongs to the binding-protein-dependent transport system permease family.</text>
</comment>
<evidence type="ECO:0000256" key="7">
    <source>
        <dbReference type="RuleBase" id="RU363032"/>
    </source>
</evidence>
<feature type="transmembrane region" description="Helical" evidence="7">
    <location>
        <begin position="262"/>
        <end position="280"/>
    </location>
</feature>
<dbReference type="GO" id="GO:0055085">
    <property type="term" value="P:transmembrane transport"/>
    <property type="evidence" value="ECO:0007669"/>
    <property type="project" value="InterPro"/>
</dbReference>
<name>A0A6B0YXE4_9CHLR</name>
<dbReference type="SUPFAM" id="SSF161098">
    <property type="entry name" value="MetI-like"/>
    <property type="match status" value="1"/>
</dbReference>
<evidence type="ECO:0000256" key="3">
    <source>
        <dbReference type="ARBA" id="ARBA00022475"/>
    </source>
</evidence>
<keyword evidence="5 7" id="KW-1133">Transmembrane helix</keyword>
<dbReference type="PANTHER" id="PTHR30151">
    <property type="entry name" value="ALKANE SULFONATE ABC TRANSPORTER-RELATED, MEMBRANE SUBUNIT"/>
    <property type="match status" value="1"/>
</dbReference>